<evidence type="ECO:0000256" key="1">
    <source>
        <dbReference type="ARBA" id="ARBA00004409"/>
    </source>
</evidence>
<evidence type="ECO:0000256" key="3">
    <source>
        <dbReference type="ARBA" id="ARBA00022692"/>
    </source>
</evidence>
<evidence type="ECO:0000256" key="6">
    <source>
        <dbReference type="ARBA" id="ARBA00023054"/>
    </source>
</evidence>
<keyword evidence="3" id="KW-0812">Transmembrane</keyword>
<evidence type="ECO:0000313" key="12">
    <source>
        <dbReference type="RefSeq" id="XP_013856161.1"/>
    </source>
</evidence>
<keyword evidence="4" id="KW-1133">Transmembrane helix</keyword>
<dbReference type="GO" id="GO:0007030">
    <property type="term" value="P:Golgi organization"/>
    <property type="evidence" value="ECO:0007669"/>
    <property type="project" value="InterPro"/>
</dbReference>
<evidence type="ECO:0000256" key="10">
    <source>
        <dbReference type="SAM" id="MobiDB-lite"/>
    </source>
</evidence>
<keyword evidence="7" id="KW-0472">Membrane</keyword>
<dbReference type="InterPro" id="IPR019177">
    <property type="entry name" value="Golgin_subfamily_A_member_5"/>
</dbReference>
<dbReference type="OrthoDB" id="248903at2759"/>
<evidence type="ECO:0000256" key="9">
    <source>
        <dbReference type="ARBA" id="ARBA00032404"/>
    </source>
</evidence>
<dbReference type="AlphaFoldDB" id="A0A2I4AL13"/>
<dbReference type="KEGG" id="alim:106511999"/>
<dbReference type="PANTHER" id="PTHR13815">
    <property type="entry name" value="GOLGIN-84"/>
    <property type="match status" value="1"/>
</dbReference>
<dbReference type="GeneID" id="106511999"/>
<dbReference type="InParanoid" id="A0A2I4AL13"/>
<dbReference type="GO" id="GO:0000301">
    <property type="term" value="P:retrograde transport, vesicle recycling within Golgi"/>
    <property type="evidence" value="ECO:0007669"/>
    <property type="project" value="TreeGrafter"/>
</dbReference>
<organism evidence="11 12">
    <name type="scientific">Austrofundulus limnaeus</name>
    <name type="common">Annual killifish</name>
    <dbReference type="NCBI Taxonomy" id="52670"/>
    <lineage>
        <taxon>Eukaryota</taxon>
        <taxon>Metazoa</taxon>
        <taxon>Chordata</taxon>
        <taxon>Craniata</taxon>
        <taxon>Vertebrata</taxon>
        <taxon>Euteleostomi</taxon>
        <taxon>Actinopterygii</taxon>
        <taxon>Neopterygii</taxon>
        <taxon>Teleostei</taxon>
        <taxon>Neoteleostei</taxon>
        <taxon>Acanthomorphata</taxon>
        <taxon>Ovalentaria</taxon>
        <taxon>Atherinomorphae</taxon>
        <taxon>Cyprinodontiformes</taxon>
        <taxon>Rivulidae</taxon>
        <taxon>Austrofundulus</taxon>
    </lineage>
</organism>
<evidence type="ECO:0000256" key="7">
    <source>
        <dbReference type="ARBA" id="ARBA00023136"/>
    </source>
</evidence>
<comment type="function">
    <text evidence="8">Involved in maintaining Golgi structure. Stimulates the formation of Golgi stacks and ribbons. Involved in intra-Golgi retrograde transport.</text>
</comment>
<name>A0A2I4AL13_AUSLI</name>
<evidence type="ECO:0000256" key="5">
    <source>
        <dbReference type="ARBA" id="ARBA00023034"/>
    </source>
</evidence>
<evidence type="ECO:0000256" key="4">
    <source>
        <dbReference type="ARBA" id="ARBA00022989"/>
    </source>
</evidence>
<dbReference type="RefSeq" id="XP_013856161.1">
    <property type="nucleotide sequence ID" value="XM_014000707.1"/>
</dbReference>
<evidence type="ECO:0000256" key="2">
    <source>
        <dbReference type="ARBA" id="ARBA00020370"/>
    </source>
</evidence>
<protein>
    <recommendedName>
        <fullName evidence="2">Golgin subfamily A member 5</fullName>
    </recommendedName>
    <alternativeName>
        <fullName evidence="9">Golgin-84</fullName>
    </alternativeName>
</protein>
<feature type="compositionally biased region" description="Polar residues" evidence="10">
    <location>
        <begin position="101"/>
        <end position="113"/>
    </location>
</feature>
<dbReference type="PANTHER" id="PTHR13815:SF7">
    <property type="entry name" value="GOLGIN SUBFAMILY A MEMBER 5"/>
    <property type="match status" value="1"/>
</dbReference>
<comment type="subcellular location">
    <subcellularLocation>
        <location evidence="1">Golgi apparatus membrane</location>
        <topology evidence="1">Single-pass type IV membrane protein</topology>
    </subcellularLocation>
</comment>
<dbReference type="GO" id="GO:0000139">
    <property type="term" value="C:Golgi membrane"/>
    <property type="evidence" value="ECO:0007669"/>
    <property type="project" value="UniProtKB-SubCell"/>
</dbReference>
<sequence>MSWFTDLAGRAEDFLNKVDQGAATALSKNQTRTSSYREECSVTNQFSSAEYQSEQTGTHHTYTASHEASGFISAAAGNIKRASAGATMLAGTASVPITAPVSDTSASNSTKTSAGFVRPRKSEQDVDDDMLFNFLNSSDPPAASRRDSRREHGKMTPSTTEAPNPTPPPPTTPLTIPSVPSTPR</sequence>
<dbReference type="GO" id="GO:0031985">
    <property type="term" value="C:Golgi cisterna"/>
    <property type="evidence" value="ECO:0007669"/>
    <property type="project" value="TreeGrafter"/>
</dbReference>
<keyword evidence="11" id="KW-1185">Reference proteome</keyword>
<dbReference type="Proteomes" id="UP000192220">
    <property type="component" value="Unplaced"/>
</dbReference>
<evidence type="ECO:0000313" key="11">
    <source>
        <dbReference type="Proteomes" id="UP000192220"/>
    </source>
</evidence>
<dbReference type="STRING" id="52670.A0A2I4AL13"/>
<keyword evidence="5" id="KW-0333">Golgi apparatus</keyword>
<feature type="compositionally biased region" description="Low complexity" evidence="10">
    <location>
        <begin position="173"/>
        <end position="184"/>
    </location>
</feature>
<reference evidence="12" key="1">
    <citation type="submission" date="2025-08" db="UniProtKB">
        <authorList>
            <consortium name="RefSeq"/>
        </authorList>
    </citation>
    <scope>IDENTIFICATION</scope>
</reference>
<feature type="compositionally biased region" description="Basic and acidic residues" evidence="10">
    <location>
        <begin position="144"/>
        <end position="154"/>
    </location>
</feature>
<evidence type="ECO:0000256" key="8">
    <source>
        <dbReference type="ARBA" id="ARBA00024833"/>
    </source>
</evidence>
<feature type="non-terminal residue" evidence="12">
    <location>
        <position position="184"/>
    </location>
</feature>
<accession>A0A2I4AL13</accession>
<keyword evidence="6" id="KW-0175">Coiled coil</keyword>
<proteinExistence type="predicted"/>
<feature type="region of interest" description="Disordered" evidence="10">
    <location>
        <begin position="98"/>
        <end position="184"/>
    </location>
</feature>
<gene>
    <name evidence="12" type="primary">LOC106511999</name>
</gene>